<gene>
    <name evidence="3" type="ORF">HDU87_008620</name>
</gene>
<evidence type="ECO:0000256" key="2">
    <source>
        <dbReference type="SAM" id="MobiDB-lite"/>
    </source>
</evidence>
<sequence length="235" mass="25830">MPETNDLEAENAALRAQRLEDQARLDELAAASRAQRLEDQARINELEQERVARINEEKEQAEHAAKWLVSSAGFAYGTSKVIYPAEATALLFVFGSAPQRCGKSWLGLGLGSFVAAVVPETDDLEAEIEPKGWKIPAKCPPKNQSSGALPPSSSTIALRCTAAHFIDWFAMYNRKGDGVLQGCLFRAQQQPQNSQGRARAAPDATNPMKRIAGENAAWRAQRLEDQARISELERQ</sequence>
<evidence type="ECO:0000313" key="3">
    <source>
        <dbReference type="EMBL" id="KAJ3170918.1"/>
    </source>
</evidence>
<proteinExistence type="predicted"/>
<protein>
    <submittedName>
        <fullName evidence="3">Uncharacterized protein</fullName>
    </submittedName>
</protein>
<feature type="coiled-coil region" evidence="1">
    <location>
        <begin position="29"/>
        <end position="64"/>
    </location>
</feature>
<keyword evidence="4" id="KW-1185">Reference proteome</keyword>
<evidence type="ECO:0000313" key="4">
    <source>
        <dbReference type="Proteomes" id="UP001212152"/>
    </source>
</evidence>
<dbReference type="EMBL" id="JADGJQ010000090">
    <property type="protein sequence ID" value="KAJ3170918.1"/>
    <property type="molecule type" value="Genomic_DNA"/>
</dbReference>
<name>A0AAD5TDX4_9FUNG</name>
<organism evidence="3 4">
    <name type="scientific">Geranomyces variabilis</name>
    <dbReference type="NCBI Taxonomy" id="109894"/>
    <lineage>
        <taxon>Eukaryota</taxon>
        <taxon>Fungi</taxon>
        <taxon>Fungi incertae sedis</taxon>
        <taxon>Chytridiomycota</taxon>
        <taxon>Chytridiomycota incertae sedis</taxon>
        <taxon>Chytridiomycetes</taxon>
        <taxon>Spizellomycetales</taxon>
        <taxon>Powellomycetaceae</taxon>
        <taxon>Geranomyces</taxon>
    </lineage>
</organism>
<evidence type="ECO:0000256" key="1">
    <source>
        <dbReference type="SAM" id="Coils"/>
    </source>
</evidence>
<dbReference type="Proteomes" id="UP001212152">
    <property type="component" value="Unassembled WGS sequence"/>
</dbReference>
<keyword evidence="1" id="KW-0175">Coiled coil</keyword>
<reference evidence="3" key="1">
    <citation type="submission" date="2020-05" db="EMBL/GenBank/DDBJ databases">
        <title>Phylogenomic resolution of chytrid fungi.</title>
        <authorList>
            <person name="Stajich J.E."/>
            <person name="Amses K."/>
            <person name="Simmons R."/>
            <person name="Seto K."/>
            <person name="Myers J."/>
            <person name="Bonds A."/>
            <person name="Quandt C.A."/>
            <person name="Barry K."/>
            <person name="Liu P."/>
            <person name="Grigoriev I."/>
            <person name="Longcore J.E."/>
            <person name="James T.Y."/>
        </authorList>
    </citation>
    <scope>NUCLEOTIDE SEQUENCE</scope>
    <source>
        <strain evidence="3">JEL0379</strain>
    </source>
</reference>
<comment type="caution">
    <text evidence="3">The sequence shown here is derived from an EMBL/GenBank/DDBJ whole genome shotgun (WGS) entry which is preliminary data.</text>
</comment>
<accession>A0AAD5TDX4</accession>
<feature type="region of interest" description="Disordered" evidence="2">
    <location>
        <begin position="191"/>
        <end position="210"/>
    </location>
</feature>
<dbReference type="AlphaFoldDB" id="A0AAD5TDX4"/>